<keyword evidence="12" id="KW-1185">Reference proteome</keyword>
<evidence type="ECO:0000259" key="10">
    <source>
        <dbReference type="PROSITE" id="PS51195"/>
    </source>
</evidence>
<dbReference type="SMART" id="SM00487">
    <property type="entry name" value="DEXDc"/>
    <property type="match status" value="1"/>
</dbReference>
<evidence type="ECO:0000259" key="8">
    <source>
        <dbReference type="PROSITE" id="PS51192"/>
    </source>
</evidence>
<gene>
    <name evidence="11" type="primary">dbpA</name>
    <name evidence="11" type="ORF">QC825_05295</name>
</gene>
<dbReference type="GO" id="GO:0003724">
    <property type="term" value="F:RNA helicase activity"/>
    <property type="evidence" value="ECO:0007669"/>
    <property type="project" value="UniProtKB-EC"/>
</dbReference>
<dbReference type="CDD" id="cd00268">
    <property type="entry name" value="DEADc"/>
    <property type="match status" value="1"/>
</dbReference>
<dbReference type="Pfam" id="PF00271">
    <property type="entry name" value="Helicase_C"/>
    <property type="match status" value="1"/>
</dbReference>
<dbReference type="RefSeq" id="WP_251591441.1">
    <property type="nucleotide sequence ID" value="NZ_JAMLJI010000001.1"/>
</dbReference>
<dbReference type="InterPro" id="IPR050079">
    <property type="entry name" value="DEAD_box_RNA_helicase"/>
</dbReference>
<comment type="similarity">
    <text evidence="5 7">Belongs to the DEAD box helicase family.</text>
</comment>
<dbReference type="PROSITE" id="PS00039">
    <property type="entry name" value="DEAD_ATP_HELICASE"/>
    <property type="match status" value="1"/>
</dbReference>
<organism evidence="11 12">
    <name type="scientific">Larsenimonas suaedae</name>
    <dbReference type="NCBI Taxonomy" id="1851019"/>
    <lineage>
        <taxon>Bacteria</taxon>
        <taxon>Pseudomonadati</taxon>
        <taxon>Pseudomonadota</taxon>
        <taxon>Gammaproteobacteria</taxon>
        <taxon>Oceanospirillales</taxon>
        <taxon>Halomonadaceae</taxon>
        <taxon>Larsenimonas</taxon>
    </lineage>
</organism>
<dbReference type="SMART" id="SM00490">
    <property type="entry name" value="HELICc"/>
    <property type="match status" value="1"/>
</dbReference>
<dbReference type="Pfam" id="PF03880">
    <property type="entry name" value="DbpA"/>
    <property type="match status" value="1"/>
</dbReference>
<feature type="domain" description="Helicase C-terminal" evidence="9">
    <location>
        <begin position="236"/>
        <end position="380"/>
    </location>
</feature>
<proteinExistence type="inferred from homology"/>
<evidence type="ECO:0000256" key="3">
    <source>
        <dbReference type="ARBA" id="ARBA00022806"/>
    </source>
</evidence>
<dbReference type="GO" id="GO:0016787">
    <property type="term" value="F:hydrolase activity"/>
    <property type="evidence" value="ECO:0007669"/>
    <property type="project" value="UniProtKB-KW"/>
</dbReference>
<dbReference type="InterPro" id="IPR044742">
    <property type="entry name" value="DEAD/DEAH_RhlB"/>
</dbReference>
<sequence>MTHATDSTDFATLALPEALARNLDSLGYHTMTPVQAASLPPALSGRDVRGQGKTGSGKTAAFGLALLARLDVARFRVQTLVLCPTRELADQVAEEIRRLARQMHNVKVLTLCGGAPIGPQLHSLEHGAHIVVGTPGRVEQHLRKGSLSLEHLTMFVLDEADRMLDMGFEDALDAIIDDMPRTRQTLLFSATFDAAITPLADRLLTNPAIIEVESTHSRESIEQHIYALDGLSRFEALVQVLLHYRPSNCVVFCNTRAETQKLAEDLAHDGFSAKALHGDLDQRERDQTLIQFANDSVSILVATDVAARGLDIDALEAVINYQLASDLDVHTHRIGRTGRAGGKGVACTLISDRERMRLLELSERLGQELEPEPLPQPDALSTPFPAPMATLELDAGKKQKIRPGDLVGALTNAEYGHALDADQLGKIKVTARASFIAVQRRALKQALKQLQSAPLKGRRVRARTLS</sequence>
<evidence type="ECO:0000256" key="5">
    <source>
        <dbReference type="ARBA" id="ARBA00038437"/>
    </source>
</evidence>
<keyword evidence="3 7" id="KW-0347">Helicase</keyword>
<dbReference type="Proteomes" id="UP001269375">
    <property type="component" value="Unassembled WGS sequence"/>
</dbReference>
<feature type="short sequence motif" description="Q motif" evidence="6">
    <location>
        <begin position="8"/>
        <end position="36"/>
    </location>
</feature>
<keyword evidence="1 7" id="KW-0547">Nucleotide-binding</keyword>
<evidence type="ECO:0000256" key="6">
    <source>
        <dbReference type="PROSITE-ProRule" id="PRU00552"/>
    </source>
</evidence>
<evidence type="ECO:0000259" key="9">
    <source>
        <dbReference type="PROSITE" id="PS51194"/>
    </source>
</evidence>
<dbReference type="InterPro" id="IPR000629">
    <property type="entry name" value="RNA-helicase_DEAD-box_CS"/>
</dbReference>
<dbReference type="InterPro" id="IPR001650">
    <property type="entry name" value="Helicase_C-like"/>
</dbReference>
<name>A0ABU1GTY5_9GAMM</name>
<dbReference type="SUPFAM" id="SSF52540">
    <property type="entry name" value="P-loop containing nucleoside triphosphate hydrolases"/>
    <property type="match status" value="1"/>
</dbReference>
<dbReference type="PROSITE" id="PS51194">
    <property type="entry name" value="HELICASE_CTER"/>
    <property type="match status" value="1"/>
</dbReference>
<evidence type="ECO:0000313" key="11">
    <source>
        <dbReference type="EMBL" id="MDR5895484.1"/>
    </source>
</evidence>
<evidence type="ECO:0000256" key="2">
    <source>
        <dbReference type="ARBA" id="ARBA00022801"/>
    </source>
</evidence>
<dbReference type="EC" id="3.6.4.13" evidence="11"/>
<dbReference type="InterPro" id="IPR027417">
    <property type="entry name" value="P-loop_NTPase"/>
</dbReference>
<dbReference type="InterPro" id="IPR011545">
    <property type="entry name" value="DEAD/DEAH_box_helicase_dom"/>
</dbReference>
<dbReference type="Pfam" id="PF00270">
    <property type="entry name" value="DEAD"/>
    <property type="match status" value="1"/>
</dbReference>
<evidence type="ECO:0000256" key="1">
    <source>
        <dbReference type="ARBA" id="ARBA00022741"/>
    </source>
</evidence>
<keyword evidence="2 7" id="KW-0378">Hydrolase</keyword>
<dbReference type="Gene3D" id="3.40.50.300">
    <property type="entry name" value="P-loop containing nucleotide triphosphate hydrolases"/>
    <property type="match status" value="2"/>
</dbReference>
<dbReference type="PROSITE" id="PS51195">
    <property type="entry name" value="Q_MOTIF"/>
    <property type="match status" value="1"/>
</dbReference>
<dbReference type="InterPro" id="IPR014014">
    <property type="entry name" value="RNA_helicase_DEAD_Q_motif"/>
</dbReference>
<comment type="caution">
    <text evidence="11">The sequence shown here is derived from an EMBL/GenBank/DDBJ whole genome shotgun (WGS) entry which is preliminary data.</text>
</comment>
<feature type="domain" description="DEAD-box RNA helicase Q" evidence="10">
    <location>
        <begin position="8"/>
        <end position="36"/>
    </location>
</feature>
<dbReference type="PANTHER" id="PTHR47959:SF1">
    <property type="entry name" value="ATP-DEPENDENT RNA HELICASE DBPA"/>
    <property type="match status" value="1"/>
</dbReference>
<keyword evidence="4 7" id="KW-0067">ATP-binding</keyword>
<dbReference type="NCBIfam" id="NF008744">
    <property type="entry name" value="PRK11776.1"/>
    <property type="match status" value="1"/>
</dbReference>
<reference evidence="11 12" key="1">
    <citation type="submission" date="2023-04" db="EMBL/GenBank/DDBJ databases">
        <title>A long-awaited taxogenomic arrangement of the family Halomonadaceae.</title>
        <authorList>
            <person name="De La Haba R."/>
            <person name="Chuvochina M."/>
            <person name="Wittouck S."/>
            <person name="Arahal D.R."/>
            <person name="Sanchez-Porro C."/>
            <person name="Hugenholtz P."/>
            <person name="Ventosa A."/>
        </authorList>
    </citation>
    <scope>NUCLEOTIDE SEQUENCE [LARGE SCALE GENOMIC DNA]</scope>
    <source>
        <strain evidence="11 12">DSM 22428</strain>
    </source>
</reference>
<protein>
    <submittedName>
        <fullName evidence="11">ATP-dependent RNA helicase DbpA</fullName>
        <ecNumber evidence="11">3.6.4.13</ecNumber>
    </submittedName>
</protein>
<evidence type="ECO:0000313" key="12">
    <source>
        <dbReference type="Proteomes" id="UP001269375"/>
    </source>
</evidence>
<dbReference type="Gene3D" id="3.30.70.330">
    <property type="match status" value="1"/>
</dbReference>
<evidence type="ECO:0000256" key="7">
    <source>
        <dbReference type="RuleBase" id="RU000492"/>
    </source>
</evidence>
<feature type="domain" description="Helicase ATP-binding" evidence="8">
    <location>
        <begin position="39"/>
        <end position="210"/>
    </location>
</feature>
<evidence type="ECO:0000256" key="4">
    <source>
        <dbReference type="ARBA" id="ARBA00022840"/>
    </source>
</evidence>
<dbReference type="PANTHER" id="PTHR47959">
    <property type="entry name" value="ATP-DEPENDENT RNA HELICASE RHLE-RELATED"/>
    <property type="match status" value="1"/>
</dbReference>
<dbReference type="EMBL" id="JARWAO010000002">
    <property type="protein sequence ID" value="MDR5895484.1"/>
    <property type="molecule type" value="Genomic_DNA"/>
</dbReference>
<dbReference type="InterPro" id="IPR014001">
    <property type="entry name" value="Helicase_ATP-bd"/>
</dbReference>
<dbReference type="PROSITE" id="PS51192">
    <property type="entry name" value="HELICASE_ATP_BIND_1"/>
    <property type="match status" value="1"/>
</dbReference>
<accession>A0ABU1GTY5</accession>
<dbReference type="InterPro" id="IPR005580">
    <property type="entry name" value="DbpA/CsdA_RNA-bd_dom"/>
</dbReference>
<dbReference type="CDD" id="cd18787">
    <property type="entry name" value="SF2_C_DEAD"/>
    <property type="match status" value="1"/>
</dbReference>
<dbReference type="InterPro" id="IPR012677">
    <property type="entry name" value="Nucleotide-bd_a/b_plait_sf"/>
</dbReference>